<reference evidence="1" key="2">
    <citation type="submission" date="2020-09" db="EMBL/GenBank/DDBJ databases">
        <authorList>
            <person name="Sun Q."/>
            <person name="Zhou Y."/>
        </authorList>
    </citation>
    <scope>NUCLEOTIDE SEQUENCE</scope>
    <source>
        <strain evidence="1">CGMCC 1.12698</strain>
    </source>
</reference>
<dbReference type="AlphaFoldDB" id="A0A917EQW3"/>
<gene>
    <name evidence="1" type="ORF">GCM10007140_17360</name>
</gene>
<evidence type="ECO:0000313" key="1">
    <source>
        <dbReference type="EMBL" id="GGE67812.1"/>
    </source>
</evidence>
<organism evidence="1 2">
    <name type="scientific">Priestia taiwanensis</name>
    <dbReference type="NCBI Taxonomy" id="1347902"/>
    <lineage>
        <taxon>Bacteria</taxon>
        <taxon>Bacillati</taxon>
        <taxon>Bacillota</taxon>
        <taxon>Bacilli</taxon>
        <taxon>Bacillales</taxon>
        <taxon>Bacillaceae</taxon>
        <taxon>Priestia</taxon>
    </lineage>
</organism>
<protein>
    <submittedName>
        <fullName evidence="1">Uncharacterized protein</fullName>
    </submittedName>
</protein>
<evidence type="ECO:0000313" key="2">
    <source>
        <dbReference type="Proteomes" id="UP000605259"/>
    </source>
</evidence>
<name>A0A917EQW3_9BACI</name>
<dbReference type="EMBL" id="BMFK01000001">
    <property type="protein sequence ID" value="GGE67812.1"/>
    <property type="molecule type" value="Genomic_DNA"/>
</dbReference>
<reference evidence="1" key="1">
    <citation type="journal article" date="2014" name="Int. J. Syst. Evol. Microbiol.">
        <title>Complete genome sequence of Corynebacterium casei LMG S-19264T (=DSM 44701T), isolated from a smear-ripened cheese.</title>
        <authorList>
            <consortium name="US DOE Joint Genome Institute (JGI-PGF)"/>
            <person name="Walter F."/>
            <person name="Albersmeier A."/>
            <person name="Kalinowski J."/>
            <person name="Ruckert C."/>
        </authorList>
    </citation>
    <scope>NUCLEOTIDE SEQUENCE</scope>
    <source>
        <strain evidence="1">CGMCC 1.12698</strain>
    </source>
</reference>
<sequence length="42" mass="4897">MKKKDETFSQFIVNSEWRIMPSSGEINKVDGNILPKSEQQKK</sequence>
<dbReference type="RefSeq" id="WP_268235133.1">
    <property type="nucleotide sequence ID" value="NZ_BMFK01000001.1"/>
</dbReference>
<proteinExistence type="predicted"/>
<comment type="caution">
    <text evidence="1">The sequence shown here is derived from an EMBL/GenBank/DDBJ whole genome shotgun (WGS) entry which is preliminary data.</text>
</comment>
<dbReference type="Proteomes" id="UP000605259">
    <property type="component" value="Unassembled WGS sequence"/>
</dbReference>
<accession>A0A917EQW3</accession>
<keyword evidence="2" id="KW-1185">Reference proteome</keyword>